<organism evidence="1 2">
    <name type="scientific">Streptomyces brasiliensis</name>
    <dbReference type="NCBI Taxonomy" id="1954"/>
    <lineage>
        <taxon>Bacteria</taxon>
        <taxon>Bacillati</taxon>
        <taxon>Actinomycetota</taxon>
        <taxon>Actinomycetes</taxon>
        <taxon>Kitasatosporales</taxon>
        <taxon>Streptomycetaceae</taxon>
        <taxon>Streptomyces</taxon>
    </lineage>
</organism>
<dbReference type="AlphaFoldDB" id="A0A917KZH9"/>
<accession>A0A917KZH9</accession>
<keyword evidence="2" id="KW-1185">Reference proteome</keyword>
<evidence type="ECO:0000313" key="1">
    <source>
        <dbReference type="EMBL" id="GGJ35326.1"/>
    </source>
</evidence>
<evidence type="ECO:0008006" key="3">
    <source>
        <dbReference type="Google" id="ProtNLM"/>
    </source>
</evidence>
<protein>
    <recommendedName>
        <fullName evidence="3">Transposase</fullName>
    </recommendedName>
</protein>
<name>A0A917KZH9_9ACTN</name>
<gene>
    <name evidence="1" type="ORF">GCM10010121_053210</name>
</gene>
<evidence type="ECO:0000313" key="2">
    <source>
        <dbReference type="Proteomes" id="UP000657574"/>
    </source>
</evidence>
<comment type="caution">
    <text evidence="1">The sequence shown here is derived from an EMBL/GenBank/DDBJ whole genome shotgun (WGS) entry which is preliminary data.</text>
</comment>
<proteinExistence type="predicted"/>
<dbReference type="EMBL" id="BMQA01000019">
    <property type="protein sequence ID" value="GGJ35326.1"/>
    <property type="molecule type" value="Genomic_DNA"/>
</dbReference>
<reference evidence="1" key="1">
    <citation type="journal article" date="2014" name="Int. J. Syst. Evol. Microbiol.">
        <title>Complete genome sequence of Corynebacterium casei LMG S-19264T (=DSM 44701T), isolated from a smear-ripened cheese.</title>
        <authorList>
            <consortium name="US DOE Joint Genome Institute (JGI-PGF)"/>
            <person name="Walter F."/>
            <person name="Albersmeier A."/>
            <person name="Kalinowski J."/>
            <person name="Ruckert C."/>
        </authorList>
    </citation>
    <scope>NUCLEOTIDE SEQUENCE</scope>
    <source>
        <strain evidence="1">JCM 3086</strain>
    </source>
</reference>
<sequence>MQVLAPLAAPSWSRRWPPPAKRHSVLRHPHPPARRLGEGADAALAKLRAAVERPFATLKRRRVLDVLRIARR</sequence>
<reference evidence="1" key="2">
    <citation type="submission" date="2020-09" db="EMBL/GenBank/DDBJ databases">
        <authorList>
            <person name="Sun Q."/>
            <person name="Ohkuma M."/>
        </authorList>
    </citation>
    <scope>NUCLEOTIDE SEQUENCE</scope>
    <source>
        <strain evidence="1">JCM 3086</strain>
    </source>
</reference>
<dbReference type="Proteomes" id="UP000657574">
    <property type="component" value="Unassembled WGS sequence"/>
</dbReference>